<evidence type="ECO:0000313" key="2">
    <source>
        <dbReference type="EMBL" id="DAD27806.1"/>
    </source>
</evidence>
<proteinExistence type="predicted"/>
<name>A0A822Y9H0_NELNU</name>
<organism evidence="2 3">
    <name type="scientific">Nelumbo nucifera</name>
    <name type="common">Sacred lotus</name>
    <dbReference type="NCBI Taxonomy" id="4432"/>
    <lineage>
        <taxon>Eukaryota</taxon>
        <taxon>Viridiplantae</taxon>
        <taxon>Streptophyta</taxon>
        <taxon>Embryophyta</taxon>
        <taxon>Tracheophyta</taxon>
        <taxon>Spermatophyta</taxon>
        <taxon>Magnoliopsida</taxon>
        <taxon>Proteales</taxon>
        <taxon>Nelumbonaceae</taxon>
        <taxon>Nelumbo</taxon>
    </lineage>
</organism>
<reference evidence="2 3" key="1">
    <citation type="journal article" date="2020" name="Mol. Biol. Evol.">
        <title>Distinct Expression and Methylation Patterns for Genes with Different Fates following a Single Whole-Genome Duplication in Flowering Plants.</title>
        <authorList>
            <person name="Shi T."/>
            <person name="Rahmani R.S."/>
            <person name="Gugger P.F."/>
            <person name="Wang M."/>
            <person name="Li H."/>
            <person name="Zhang Y."/>
            <person name="Li Z."/>
            <person name="Wang Q."/>
            <person name="Van de Peer Y."/>
            <person name="Marchal K."/>
            <person name="Chen J."/>
        </authorList>
    </citation>
    <scope>NUCLEOTIDE SEQUENCE [LARGE SCALE GENOMIC DNA]</scope>
    <source>
        <tissue evidence="2">Leaf</tissue>
    </source>
</reference>
<keyword evidence="3" id="KW-1185">Reference proteome</keyword>
<comment type="caution">
    <text evidence="2">The sequence shown here is derived from an EMBL/GenBank/DDBJ whole genome shotgun (WGS) entry which is preliminary data.</text>
</comment>
<dbReference type="AlphaFoldDB" id="A0A822Y9H0"/>
<protein>
    <submittedName>
        <fullName evidence="2">Uncharacterized protein</fullName>
    </submittedName>
</protein>
<dbReference type="Proteomes" id="UP000607653">
    <property type="component" value="Unassembled WGS sequence"/>
</dbReference>
<sequence>MMATAQHQKNGEERERGKKRQGRGVTPRRESPQNRPVTEEGRQRVDDEKKPQEGNSLRAERERKSL</sequence>
<evidence type="ECO:0000313" key="3">
    <source>
        <dbReference type="Proteomes" id="UP000607653"/>
    </source>
</evidence>
<dbReference type="EMBL" id="DUZY01000002">
    <property type="protein sequence ID" value="DAD27806.1"/>
    <property type="molecule type" value="Genomic_DNA"/>
</dbReference>
<gene>
    <name evidence="2" type="ORF">HUJ06_029274</name>
</gene>
<feature type="region of interest" description="Disordered" evidence="1">
    <location>
        <begin position="1"/>
        <end position="66"/>
    </location>
</feature>
<feature type="compositionally biased region" description="Basic and acidic residues" evidence="1">
    <location>
        <begin position="27"/>
        <end position="66"/>
    </location>
</feature>
<evidence type="ECO:0000256" key="1">
    <source>
        <dbReference type="SAM" id="MobiDB-lite"/>
    </source>
</evidence>
<accession>A0A822Y9H0</accession>